<dbReference type="InterPro" id="IPR047211">
    <property type="entry name" value="POXB-like"/>
</dbReference>
<organism evidence="1 2">
    <name type="scientific">Actinoallomurus iriomotensis</name>
    <dbReference type="NCBI Taxonomy" id="478107"/>
    <lineage>
        <taxon>Bacteria</taxon>
        <taxon>Bacillati</taxon>
        <taxon>Actinomycetota</taxon>
        <taxon>Actinomycetes</taxon>
        <taxon>Streptosporangiales</taxon>
        <taxon>Thermomonosporaceae</taxon>
        <taxon>Actinoallomurus</taxon>
    </lineage>
</organism>
<reference evidence="1" key="1">
    <citation type="submission" date="2023-03" db="EMBL/GenBank/DDBJ databases">
        <title>Actinoallomurus iriomotensis NBRC 103684.</title>
        <authorList>
            <person name="Ichikawa N."/>
            <person name="Sato H."/>
            <person name="Tonouchi N."/>
        </authorList>
    </citation>
    <scope>NUCLEOTIDE SEQUENCE</scope>
    <source>
        <strain evidence="1">NBRC 103684</strain>
    </source>
</reference>
<dbReference type="AlphaFoldDB" id="A0A9W6VZF3"/>
<protein>
    <submittedName>
        <fullName evidence="1">Uncharacterized protein</fullName>
    </submittedName>
</protein>
<gene>
    <name evidence="1" type="ORF">Airi02_025810</name>
</gene>
<dbReference type="Gene3D" id="3.40.50.970">
    <property type="match status" value="1"/>
</dbReference>
<accession>A0A9W6VZF3</accession>
<dbReference type="PANTHER" id="PTHR42981:SF2">
    <property type="entry name" value="PYRUVATE DEHYDROGENASE [UBIQUINONE]"/>
    <property type="match status" value="1"/>
</dbReference>
<keyword evidence="2" id="KW-1185">Reference proteome</keyword>
<dbReference type="Proteomes" id="UP001165074">
    <property type="component" value="Unassembled WGS sequence"/>
</dbReference>
<proteinExistence type="predicted"/>
<evidence type="ECO:0000313" key="1">
    <source>
        <dbReference type="EMBL" id="GLY84652.1"/>
    </source>
</evidence>
<dbReference type="PANTHER" id="PTHR42981">
    <property type="entry name" value="PYRUVATE DEHYDROGENASE [UBIQUINONE]"/>
    <property type="match status" value="1"/>
</dbReference>
<dbReference type="RefSeq" id="WP_432705914.1">
    <property type="nucleotide sequence ID" value="NZ_BSTK01000003.1"/>
</dbReference>
<dbReference type="EMBL" id="BSTK01000003">
    <property type="protein sequence ID" value="GLY84652.1"/>
    <property type="molecule type" value="Genomic_DNA"/>
</dbReference>
<sequence length="92" mass="10062">MKIAQVDMRSGHLGRRCCLDLAVWRDVREAFRRDGPALVDVVTDPAALSIPPHITGEQLTGFALSASKMVINGGVGRMLQLARSNLRNIPRP</sequence>
<name>A0A9W6VZF3_9ACTN</name>
<comment type="caution">
    <text evidence="1">The sequence shown here is derived from an EMBL/GenBank/DDBJ whole genome shotgun (WGS) entry which is preliminary data.</text>
</comment>
<evidence type="ECO:0000313" key="2">
    <source>
        <dbReference type="Proteomes" id="UP001165074"/>
    </source>
</evidence>